<evidence type="ECO:0000313" key="1">
    <source>
        <dbReference type="EMBL" id="QJA92070.1"/>
    </source>
</evidence>
<dbReference type="AlphaFoldDB" id="A0A6M3LBH4"/>
<name>A0A6M3LBH4_9ZZZZ</name>
<sequence>MLKYHSVWKVQHLRKINGIYQLIWEEPNGVDRNIIHDTGEIAILSAFFATTMTNYGATQSTLHLGLDTRASLAEADTLATLTELVKSGYARKSLSSAGTGASGQDFYINQPATYYRADSKTVVWTAGENWGTAVKNIFLCTDATATTDGDGNHLIASLALSTPRLLMSGDILNGSMQVGISE</sequence>
<proteinExistence type="predicted"/>
<organism evidence="1">
    <name type="scientific">viral metagenome</name>
    <dbReference type="NCBI Taxonomy" id="1070528"/>
    <lineage>
        <taxon>unclassified sequences</taxon>
        <taxon>metagenomes</taxon>
        <taxon>organismal metagenomes</taxon>
    </lineage>
</organism>
<accession>A0A6M3LBH4</accession>
<gene>
    <name evidence="1" type="ORF">MM415B03196_0007</name>
</gene>
<protein>
    <submittedName>
        <fullName evidence="1">Uncharacterized protein</fullName>
    </submittedName>
</protein>
<dbReference type="EMBL" id="MT143035">
    <property type="protein sequence ID" value="QJA92070.1"/>
    <property type="molecule type" value="Genomic_DNA"/>
</dbReference>
<reference evidence="1" key="1">
    <citation type="submission" date="2020-03" db="EMBL/GenBank/DDBJ databases">
        <title>The deep terrestrial virosphere.</title>
        <authorList>
            <person name="Holmfeldt K."/>
            <person name="Nilsson E."/>
            <person name="Simone D."/>
            <person name="Lopez-Fernandez M."/>
            <person name="Wu X."/>
            <person name="de Brujin I."/>
            <person name="Lundin D."/>
            <person name="Andersson A."/>
            <person name="Bertilsson S."/>
            <person name="Dopson M."/>
        </authorList>
    </citation>
    <scope>NUCLEOTIDE SEQUENCE</scope>
    <source>
        <strain evidence="1">MM415B03196</strain>
    </source>
</reference>